<feature type="domain" description="Lin1244/Lin1753-like N-terminal" evidence="4">
    <location>
        <begin position="11"/>
        <end position="104"/>
    </location>
</feature>
<dbReference type="NCBIfam" id="TIGR01446">
    <property type="entry name" value="DnaD_dom"/>
    <property type="match status" value="1"/>
</dbReference>
<dbReference type="Proteomes" id="UP000569903">
    <property type="component" value="Unassembled WGS sequence"/>
</dbReference>
<feature type="compositionally biased region" description="Basic and acidic residues" evidence="2">
    <location>
        <begin position="257"/>
        <end position="270"/>
    </location>
</feature>
<protein>
    <submittedName>
        <fullName evidence="5">DUF4373 domain-containing protein</fullName>
    </submittedName>
</protein>
<feature type="compositionally biased region" description="Basic and acidic residues" evidence="2">
    <location>
        <begin position="279"/>
        <end position="304"/>
    </location>
</feature>
<sequence>MARPKKEGLDYFPLDVHIFEDEKIEAISGEFGIKGELMVIKLLCAVYEKGYFVVWDELTKAKLLRRLPGTSKDLLEQVVNRLVTWGFFDESLYNSAKVLTSKTIQATFSEATKRRKTQKIYDYWINDDNNEQGRGVNADINPQSKVKESKVNKTKQQKQEKEKSSFDIHNFFQANICPENPTTVESLEKWVKDLGVDIVKKAIEVSAKRNMTNYAYVEGVLRNFVKKNLTTLEAIESAEQAFEKQKANSSQSKKGNGRKEELPNWFDKPEVLPPLQTEPEQKESPEETARKVAEMKKKLKEARA</sequence>
<dbReference type="SUPFAM" id="SSF158499">
    <property type="entry name" value="DnaD domain-like"/>
    <property type="match status" value="1"/>
</dbReference>
<feature type="domain" description="DnaB/C C-terminal" evidence="3">
    <location>
        <begin position="170"/>
        <end position="238"/>
    </location>
</feature>
<evidence type="ECO:0000259" key="4">
    <source>
        <dbReference type="Pfam" id="PF14297"/>
    </source>
</evidence>
<dbReference type="Gene3D" id="1.10.10.630">
    <property type="entry name" value="DnaD domain-like"/>
    <property type="match status" value="1"/>
</dbReference>
<dbReference type="RefSeq" id="WP_185390439.1">
    <property type="nucleotide sequence ID" value="NZ_JAARQN010000026.1"/>
</dbReference>
<evidence type="ECO:0000256" key="1">
    <source>
        <dbReference type="ARBA" id="ARBA00093462"/>
    </source>
</evidence>
<evidence type="ECO:0000313" key="6">
    <source>
        <dbReference type="Proteomes" id="UP000569903"/>
    </source>
</evidence>
<feature type="region of interest" description="Disordered" evidence="2">
    <location>
        <begin position="132"/>
        <end position="164"/>
    </location>
</feature>
<dbReference type="InterPro" id="IPR006343">
    <property type="entry name" value="DnaB/C_C"/>
</dbReference>
<dbReference type="EMBL" id="JAARQN010000026">
    <property type="protein sequence ID" value="MBC1459335.1"/>
    <property type="molecule type" value="Genomic_DNA"/>
</dbReference>
<evidence type="ECO:0000256" key="2">
    <source>
        <dbReference type="SAM" id="MobiDB-lite"/>
    </source>
</evidence>
<comment type="similarity">
    <text evidence="1">Belongs to the DnaB/DnaD family.</text>
</comment>
<proteinExistence type="inferred from homology"/>
<organism evidence="5 6">
    <name type="scientific">Listeria newyorkensis</name>
    <dbReference type="NCBI Taxonomy" id="1497681"/>
    <lineage>
        <taxon>Bacteria</taxon>
        <taxon>Bacillati</taxon>
        <taxon>Bacillota</taxon>
        <taxon>Bacilli</taxon>
        <taxon>Bacillales</taxon>
        <taxon>Listeriaceae</taxon>
        <taxon>Listeria</taxon>
    </lineage>
</organism>
<dbReference type="Pfam" id="PF07261">
    <property type="entry name" value="DnaB_2"/>
    <property type="match status" value="1"/>
</dbReference>
<name>A0A841Z141_9LIST</name>
<reference evidence="5 6" key="1">
    <citation type="submission" date="2020-03" db="EMBL/GenBank/DDBJ databases">
        <title>Soil Listeria distribution.</title>
        <authorList>
            <person name="Liao J."/>
            <person name="Wiedmann M."/>
        </authorList>
    </citation>
    <scope>NUCLEOTIDE SEQUENCE [LARGE SCALE GENOMIC DNA]</scope>
    <source>
        <strain evidence="5 6">FSL L7-1614</strain>
    </source>
</reference>
<dbReference type="PANTHER" id="PTHR39196:SF1">
    <property type="entry name" value="PRIMOSOME, DNAD SUBUNIT"/>
    <property type="match status" value="1"/>
</dbReference>
<evidence type="ECO:0000259" key="3">
    <source>
        <dbReference type="Pfam" id="PF07261"/>
    </source>
</evidence>
<dbReference type="PANTHER" id="PTHR39196">
    <property type="entry name" value="PRIMOSOME, DNAD SUBUNIT"/>
    <property type="match status" value="1"/>
</dbReference>
<feature type="region of interest" description="Disordered" evidence="2">
    <location>
        <begin position="242"/>
        <end position="304"/>
    </location>
</feature>
<comment type="caution">
    <text evidence="5">The sequence shown here is derived from an EMBL/GenBank/DDBJ whole genome shotgun (WGS) entry which is preliminary data.</text>
</comment>
<dbReference type="AlphaFoldDB" id="A0A841Z141"/>
<evidence type="ECO:0000313" key="5">
    <source>
        <dbReference type="EMBL" id="MBC1459335.1"/>
    </source>
</evidence>
<gene>
    <name evidence="5" type="ORF">HB850_16480</name>
</gene>
<accession>A0A841Z141</accession>
<dbReference type="InterPro" id="IPR025400">
    <property type="entry name" value="Lin1244/Lin1753-like_N"/>
</dbReference>
<feature type="compositionally biased region" description="Basic and acidic residues" evidence="2">
    <location>
        <begin position="145"/>
        <end position="164"/>
    </location>
</feature>
<dbReference type="Pfam" id="PF14297">
    <property type="entry name" value="Lin1244_N"/>
    <property type="match status" value="1"/>
</dbReference>
<dbReference type="InterPro" id="IPR034829">
    <property type="entry name" value="DnaD-like_sf"/>
</dbReference>